<dbReference type="STRING" id="1216932.CM240_3195"/>
<dbReference type="SFLD" id="SFLDG01386">
    <property type="entry name" value="main_SPASM_domain-containing"/>
    <property type="match status" value="1"/>
</dbReference>
<dbReference type="InterPro" id="IPR013785">
    <property type="entry name" value="Aldolase_TIM"/>
</dbReference>
<dbReference type="Gene3D" id="3.20.20.70">
    <property type="entry name" value="Aldolase class I"/>
    <property type="match status" value="1"/>
</dbReference>
<dbReference type="SFLD" id="SFLDS00029">
    <property type="entry name" value="Radical_SAM"/>
    <property type="match status" value="1"/>
</dbReference>
<evidence type="ECO:0000313" key="8">
    <source>
        <dbReference type="EMBL" id="CDM70312.1"/>
    </source>
</evidence>
<dbReference type="PANTHER" id="PTHR11228:SF7">
    <property type="entry name" value="PQQA PEPTIDE CYCLASE"/>
    <property type="match status" value="1"/>
</dbReference>
<dbReference type="AlphaFoldDB" id="W6S7C6"/>
<proteinExistence type="predicted"/>
<dbReference type="SFLD" id="SFLDG01067">
    <property type="entry name" value="SPASM/twitch_domain_containing"/>
    <property type="match status" value="1"/>
</dbReference>
<evidence type="ECO:0000256" key="3">
    <source>
        <dbReference type="ARBA" id="ARBA00022691"/>
    </source>
</evidence>
<dbReference type="EMBL" id="HG917869">
    <property type="protein sequence ID" value="CDM70312.1"/>
    <property type="molecule type" value="Genomic_DNA"/>
</dbReference>
<dbReference type="PROSITE" id="PS51918">
    <property type="entry name" value="RADICAL_SAM"/>
    <property type="match status" value="1"/>
</dbReference>
<dbReference type="PANTHER" id="PTHR11228">
    <property type="entry name" value="RADICAL SAM DOMAIN PROTEIN"/>
    <property type="match status" value="1"/>
</dbReference>
<accession>W6S7C6</accession>
<evidence type="ECO:0000256" key="6">
    <source>
        <dbReference type="ARBA" id="ARBA00023014"/>
    </source>
</evidence>
<dbReference type="GO" id="GO:0003824">
    <property type="term" value="F:catalytic activity"/>
    <property type="evidence" value="ECO:0007669"/>
    <property type="project" value="InterPro"/>
</dbReference>
<evidence type="ECO:0000256" key="1">
    <source>
        <dbReference type="ARBA" id="ARBA00001966"/>
    </source>
</evidence>
<dbReference type="InterPro" id="IPR023885">
    <property type="entry name" value="4Fe4S-binding_SPASM_dom"/>
</dbReference>
<name>W6S7C6_9CLOT</name>
<dbReference type="SFLD" id="SFLDG01387">
    <property type="entry name" value="BtrN-like_SPASM_domain_contain"/>
    <property type="match status" value="1"/>
</dbReference>
<dbReference type="InterPro" id="IPR050377">
    <property type="entry name" value="Radical_SAM_PqqE_MftC-like"/>
</dbReference>
<protein>
    <submittedName>
        <fullName evidence="8">Radical SAM domain protein</fullName>
    </submittedName>
</protein>
<keyword evidence="2" id="KW-0004">4Fe-4S</keyword>
<dbReference type="InterPro" id="IPR007197">
    <property type="entry name" value="rSAM"/>
</dbReference>
<evidence type="ECO:0000313" key="9">
    <source>
        <dbReference type="Proteomes" id="UP000019426"/>
    </source>
</evidence>
<dbReference type="HOGENOM" id="CLU_009273_4_2_9"/>
<keyword evidence="9" id="KW-1185">Reference proteome</keyword>
<evidence type="ECO:0000256" key="2">
    <source>
        <dbReference type="ARBA" id="ARBA00022485"/>
    </source>
</evidence>
<dbReference type="CDD" id="cd21109">
    <property type="entry name" value="SPASM"/>
    <property type="match status" value="1"/>
</dbReference>
<dbReference type="InterPro" id="IPR058240">
    <property type="entry name" value="rSAM_sf"/>
</dbReference>
<keyword evidence="6" id="KW-0411">Iron-sulfur</keyword>
<organism evidence="8 9">
    <name type="scientific">Clostridium bornimense</name>
    <dbReference type="NCBI Taxonomy" id="1216932"/>
    <lineage>
        <taxon>Bacteria</taxon>
        <taxon>Bacillati</taxon>
        <taxon>Bacillota</taxon>
        <taxon>Clostridia</taxon>
        <taxon>Eubacteriales</taxon>
        <taxon>Clostridiaceae</taxon>
        <taxon>Clostridium</taxon>
    </lineage>
</organism>
<dbReference type="Pfam" id="PF04055">
    <property type="entry name" value="Radical_SAM"/>
    <property type="match status" value="1"/>
</dbReference>
<evidence type="ECO:0000259" key="7">
    <source>
        <dbReference type="PROSITE" id="PS51918"/>
    </source>
</evidence>
<dbReference type="RefSeq" id="WP_044040472.1">
    <property type="nucleotide sequence ID" value="NZ_HG917869.1"/>
</dbReference>
<dbReference type="GO" id="GO:0051536">
    <property type="term" value="F:iron-sulfur cluster binding"/>
    <property type="evidence" value="ECO:0007669"/>
    <property type="project" value="UniProtKB-KW"/>
</dbReference>
<dbReference type="PATRIC" id="fig|1216932.3.peg.3167"/>
<dbReference type="SUPFAM" id="SSF102114">
    <property type="entry name" value="Radical SAM enzymes"/>
    <property type="match status" value="1"/>
</dbReference>
<gene>
    <name evidence="8" type="ORF">CM240_3195</name>
</gene>
<keyword evidence="5" id="KW-0408">Iron</keyword>
<dbReference type="KEGG" id="clt:CM240_3195"/>
<dbReference type="NCBIfam" id="TIGR04085">
    <property type="entry name" value="rSAM_more_4Fe4S"/>
    <property type="match status" value="1"/>
</dbReference>
<dbReference type="GO" id="GO:0046872">
    <property type="term" value="F:metal ion binding"/>
    <property type="evidence" value="ECO:0007669"/>
    <property type="project" value="UniProtKB-KW"/>
</dbReference>
<keyword evidence="3" id="KW-0949">S-adenosyl-L-methionine</keyword>
<dbReference type="Pfam" id="PF13186">
    <property type="entry name" value="SPASM"/>
    <property type="match status" value="1"/>
</dbReference>
<feature type="domain" description="Radical SAM core" evidence="7">
    <location>
        <begin position="39"/>
        <end position="264"/>
    </location>
</feature>
<dbReference type="Proteomes" id="UP000019426">
    <property type="component" value="Chromosome M2/40_rep2"/>
</dbReference>
<dbReference type="CDD" id="cd01335">
    <property type="entry name" value="Radical_SAM"/>
    <property type="match status" value="1"/>
</dbReference>
<dbReference type="eggNOG" id="COG0535">
    <property type="taxonomic scope" value="Bacteria"/>
</dbReference>
<dbReference type="InterPro" id="IPR034391">
    <property type="entry name" value="AdoMet-like_SPASM_containing"/>
</dbReference>
<evidence type="ECO:0000256" key="4">
    <source>
        <dbReference type="ARBA" id="ARBA00022723"/>
    </source>
</evidence>
<evidence type="ECO:0000256" key="5">
    <source>
        <dbReference type="ARBA" id="ARBA00023004"/>
    </source>
</evidence>
<keyword evidence="4" id="KW-0479">Metal-binding</keyword>
<comment type="cofactor">
    <cofactor evidence="1">
        <name>[4Fe-4S] cluster</name>
        <dbReference type="ChEBI" id="CHEBI:49883"/>
    </cofactor>
</comment>
<reference evidence="8 9" key="1">
    <citation type="submission" date="2013-11" db="EMBL/GenBank/DDBJ databases">
        <title>Complete genome sequence of Clostridum sp. M2/40.</title>
        <authorList>
            <person name="Wibberg D."/>
            <person name="Puehler A."/>
            <person name="Schlueter A."/>
        </authorList>
    </citation>
    <scope>NUCLEOTIDE SEQUENCE [LARGE SCALE GENOMIC DNA]</scope>
    <source>
        <strain evidence="9">M2/40</strain>
    </source>
</reference>
<dbReference type="OrthoDB" id="7021155at2"/>
<sequence length="390" mass="45648">MQPKTKIKFDEESFNRLKRTIRNMSVTDKERHMNTKYATEVPDEVGIQLTYKCNLRCKHCFEWSEDGFCTKLDKEEQLSEIDIDVLQRIFDETKERKSNMYIWGGEPFCYSNWDKFVDILSKDKRWTVLCTNGTMIDKKLDSILKISDTLALLISLDGFQVENDNVRGKGTFNKVIENIKMLVDLKKKGIYKGEISVNCVITDEMVDKLYDFMEYFEEIGVNTVYFCFPWYIPEETADKMDIYFKENFAWLNTLDEKGTASWHSYTYSLNSDLIDTLEKELEKINNRVWKIRIRIQPAVEPDEIRPFAMGEELPAQNRTTCLAMSNRMNIEANGNVVMCKMFPEFKVGNINEGTVKEIWHNDTITKCREKIGCGLMPICSKCILLYLHGK</sequence>